<accession>A0A5B7HIW0</accession>
<sequence>MESVRGGKHMPYDITTSRTPPRHHCSPACSQSRPSSSSSSRRRSSRRLVLLAQWKILTVFALLCLSVCESDPLRCDGVVRSCQSSFPSV</sequence>
<evidence type="ECO:0000313" key="2">
    <source>
        <dbReference type="EMBL" id="MPC71182.1"/>
    </source>
</evidence>
<dbReference type="EMBL" id="VSRR010032468">
    <property type="protein sequence ID" value="MPC71182.1"/>
    <property type="molecule type" value="Genomic_DNA"/>
</dbReference>
<comment type="caution">
    <text evidence="2">The sequence shown here is derived from an EMBL/GenBank/DDBJ whole genome shotgun (WGS) entry which is preliminary data.</text>
</comment>
<evidence type="ECO:0000256" key="1">
    <source>
        <dbReference type="SAM" id="MobiDB-lite"/>
    </source>
</evidence>
<feature type="compositionally biased region" description="Low complexity" evidence="1">
    <location>
        <begin position="30"/>
        <end position="39"/>
    </location>
</feature>
<dbReference type="AlphaFoldDB" id="A0A5B7HIW0"/>
<protein>
    <submittedName>
        <fullName evidence="2">Uncharacterized protein</fullName>
    </submittedName>
</protein>
<gene>
    <name evidence="2" type="ORF">E2C01_065454</name>
</gene>
<organism evidence="2 3">
    <name type="scientific">Portunus trituberculatus</name>
    <name type="common">Swimming crab</name>
    <name type="synonym">Neptunus trituberculatus</name>
    <dbReference type="NCBI Taxonomy" id="210409"/>
    <lineage>
        <taxon>Eukaryota</taxon>
        <taxon>Metazoa</taxon>
        <taxon>Ecdysozoa</taxon>
        <taxon>Arthropoda</taxon>
        <taxon>Crustacea</taxon>
        <taxon>Multicrustacea</taxon>
        <taxon>Malacostraca</taxon>
        <taxon>Eumalacostraca</taxon>
        <taxon>Eucarida</taxon>
        <taxon>Decapoda</taxon>
        <taxon>Pleocyemata</taxon>
        <taxon>Brachyura</taxon>
        <taxon>Eubrachyura</taxon>
        <taxon>Portunoidea</taxon>
        <taxon>Portunidae</taxon>
        <taxon>Portuninae</taxon>
        <taxon>Portunus</taxon>
    </lineage>
</organism>
<reference evidence="2 3" key="1">
    <citation type="submission" date="2019-05" db="EMBL/GenBank/DDBJ databases">
        <title>Another draft genome of Portunus trituberculatus and its Hox gene families provides insights of decapod evolution.</title>
        <authorList>
            <person name="Jeong J.-H."/>
            <person name="Song I."/>
            <person name="Kim S."/>
            <person name="Choi T."/>
            <person name="Kim D."/>
            <person name="Ryu S."/>
            <person name="Kim W."/>
        </authorList>
    </citation>
    <scope>NUCLEOTIDE SEQUENCE [LARGE SCALE GENOMIC DNA]</scope>
    <source>
        <tissue evidence="2">Muscle</tissue>
    </source>
</reference>
<feature type="region of interest" description="Disordered" evidence="1">
    <location>
        <begin position="1"/>
        <end position="44"/>
    </location>
</feature>
<dbReference type="Proteomes" id="UP000324222">
    <property type="component" value="Unassembled WGS sequence"/>
</dbReference>
<name>A0A5B7HIW0_PORTR</name>
<evidence type="ECO:0000313" key="3">
    <source>
        <dbReference type="Proteomes" id="UP000324222"/>
    </source>
</evidence>
<keyword evidence="3" id="KW-1185">Reference proteome</keyword>
<proteinExistence type="predicted"/>